<dbReference type="Proteomes" id="UP000247371">
    <property type="component" value="Unassembled WGS sequence"/>
</dbReference>
<dbReference type="GO" id="GO:0005886">
    <property type="term" value="C:plasma membrane"/>
    <property type="evidence" value="ECO:0007669"/>
    <property type="project" value="TreeGrafter"/>
</dbReference>
<dbReference type="GO" id="GO:0015293">
    <property type="term" value="F:symporter activity"/>
    <property type="evidence" value="ECO:0007669"/>
    <property type="project" value="InterPro"/>
</dbReference>
<dbReference type="GO" id="GO:0008643">
    <property type="term" value="P:carbohydrate transport"/>
    <property type="evidence" value="ECO:0007669"/>
    <property type="project" value="InterPro"/>
</dbReference>
<feature type="transmembrane region" description="Helical" evidence="2">
    <location>
        <begin position="321"/>
        <end position="346"/>
    </location>
</feature>
<feature type="transmembrane region" description="Helical" evidence="2">
    <location>
        <begin position="41"/>
        <end position="62"/>
    </location>
</feature>
<dbReference type="PANTHER" id="PTHR11328">
    <property type="entry name" value="MAJOR FACILITATOR SUPERFAMILY DOMAIN-CONTAINING PROTEIN"/>
    <property type="match status" value="1"/>
</dbReference>
<reference evidence="3 4" key="1">
    <citation type="submission" date="2017-07" db="EMBL/GenBank/DDBJ databases">
        <title>A draft genome sequence of Komagataeibacter swingsii LMG 22125.</title>
        <authorList>
            <person name="Skraban J."/>
            <person name="Cleenwerck I."/>
            <person name="Vandamme P."/>
            <person name="Trcek J."/>
        </authorList>
    </citation>
    <scope>NUCLEOTIDE SEQUENCE [LARGE SCALE GENOMIC DNA]</scope>
    <source>
        <strain evidence="3 4">LMG 22125</strain>
    </source>
</reference>
<feature type="transmembrane region" description="Helical" evidence="2">
    <location>
        <begin position="269"/>
        <end position="288"/>
    </location>
</feature>
<dbReference type="AlphaFoldDB" id="A0A2V4RH73"/>
<evidence type="ECO:0000256" key="2">
    <source>
        <dbReference type="SAM" id="Phobius"/>
    </source>
</evidence>
<dbReference type="Pfam" id="PF13347">
    <property type="entry name" value="MFS_2"/>
    <property type="match status" value="1"/>
</dbReference>
<keyword evidence="2" id="KW-1133">Transmembrane helix</keyword>
<evidence type="ECO:0000256" key="1">
    <source>
        <dbReference type="ARBA" id="ARBA00009617"/>
    </source>
</evidence>
<evidence type="ECO:0000313" key="4">
    <source>
        <dbReference type="Proteomes" id="UP000247371"/>
    </source>
</evidence>
<keyword evidence="2" id="KW-0472">Membrane</keyword>
<proteinExistence type="inferred from homology"/>
<dbReference type="PANTHER" id="PTHR11328:SF24">
    <property type="entry name" value="MAJOR FACILITATOR SUPERFAMILY (MFS) PROFILE DOMAIN-CONTAINING PROTEIN"/>
    <property type="match status" value="1"/>
</dbReference>
<comment type="caution">
    <text evidence="3">The sequence shown here is derived from an EMBL/GenBank/DDBJ whole genome shotgun (WGS) entry which is preliminary data.</text>
</comment>
<dbReference type="Gene3D" id="1.20.1250.20">
    <property type="entry name" value="MFS general substrate transporter like domains"/>
    <property type="match status" value="1"/>
</dbReference>
<dbReference type="SUPFAM" id="SSF103473">
    <property type="entry name" value="MFS general substrate transporter"/>
    <property type="match status" value="1"/>
</dbReference>
<accession>A0A2V4RH73</accession>
<dbReference type="RefSeq" id="WP_110557863.1">
    <property type="nucleotide sequence ID" value="NZ_NKUB01000043.1"/>
</dbReference>
<sequence>MSSITREVSLHEKVAYGCGDLSSNLMWGMTSSYLMYYYTDIYGLPVGAVGWILLVARVFDAFCDPAIGYVIDRQGGQIVPRLIRSLAFPFGMAGFACFLPLPFSPHGKILWALLTYIVLGAIYSCINTPYGALGTMITRQAHDRVGLNSFRMMGCQGGQFIVSLFTIPAITWLGGGTGMLQRQHGMALYALGLAITATLLWRYVGRACITRYPPQPARHSPVEVLRVLAHNRCWWLCNALVFLQFAGLAALYGFALYYARIILGGSEEMGGILLTIATIMGFAGAVICPRVVRCLGVIGSATVCVVIQAMAYLLLVSAGNALSFFFAGFAILTLAQGVTSPLYYVLLAHGIDMGRMTSPVNTAGMAYSINTLVTKMSMGVTGFILASFLAHGHYAADVHIVLPNLKHWVMAGFVWLPLGAVALQLVFLALWPRGAATSTPERQVLRSGV</sequence>
<feature type="transmembrane region" description="Helical" evidence="2">
    <location>
        <begin position="367"/>
        <end position="388"/>
    </location>
</feature>
<protein>
    <submittedName>
        <fullName evidence="3">MFS transporter</fullName>
    </submittedName>
</protein>
<dbReference type="InterPro" id="IPR039672">
    <property type="entry name" value="MFS_2"/>
</dbReference>
<keyword evidence="4" id="KW-1185">Reference proteome</keyword>
<feature type="transmembrane region" description="Helical" evidence="2">
    <location>
        <begin position="109"/>
        <end position="133"/>
    </location>
</feature>
<dbReference type="EMBL" id="NKUB01000043">
    <property type="protein sequence ID" value="PYD68264.1"/>
    <property type="molecule type" value="Genomic_DNA"/>
</dbReference>
<dbReference type="InterPro" id="IPR036259">
    <property type="entry name" value="MFS_trans_sf"/>
</dbReference>
<feature type="transmembrane region" description="Helical" evidence="2">
    <location>
        <begin position="233"/>
        <end position="257"/>
    </location>
</feature>
<keyword evidence="2" id="KW-0812">Transmembrane</keyword>
<feature type="transmembrane region" description="Helical" evidence="2">
    <location>
        <begin position="82"/>
        <end position="103"/>
    </location>
</feature>
<organism evidence="3 4">
    <name type="scientific">Komagataeibacter swingsii</name>
    <dbReference type="NCBI Taxonomy" id="215220"/>
    <lineage>
        <taxon>Bacteria</taxon>
        <taxon>Pseudomonadati</taxon>
        <taxon>Pseudomonadota</taxon>
        <taxon>Alphaproteobacteria</taxon>
        <taxon>Acetobacterales</taxon>
        <taxon>Acetobacteraceae</taxon>
        <taxon>Komagataeibacter</taxon>
    </lineage>
</organism>
<feature type="transmembrane region" description="Helical" evidence="2">
    <location>
        <begin position="186"/>
        <end position="204"/>
    </location>
</feature>
<feature type="transmembrane region" description="Helical" evidence="2">
    <location>
        <begin position="295"/>
        <end position="315"/>
    </location>
</feature>
<feature type="transmembrane region" description="Helical" evidence="2">
    <location>
        <begin position="408"/>
        <end position="431"/>
    </location>
</feature>
<feature type="transmembrane region" description="Helical" evidence="2">
    <location>
        <begin position="154"/>
        <end position="174"/>
    </location>
</feature>
<name>A0A2V4RH73_9PROT</name>
<evidence type="ECO:0000313" key="3">
    <source>
        <dbReference type="EMBL" id="PYD68264.1"/>
    </source>
</evidence>
<comment type="similarity">
    <text evidence="1">Belongs to the sodium:galactoside symporter (TC 2.A.2) family.</text>
</comment>
<gene>
    <name evidence="3" type="ORF">CFR76_16080</name>
</gene>